<dbReference type="GO" id="GO:0016987">
    <property type="term" value="F:sigma factor activity"/>
    <property type="evidence" value="ECO:0007669"/>
    <property type="project" value="UniProtKB-KW"/>
</dbReference>
<dbReference type="InterPro" id="IPR013324">
    <property type="entry name" value="RNA_pol_sigma_r3/r4-like"/>
</dbReference>
<dbReference type="Proteomes" id="UP000557872">
    <property type="component" value="Unassembled WGS sequence"/>
</dbReference>
<dbReference type="RefSeq" id="WP_178933778.1">
    <property type="nucleotide sequence ID" value="NZ_JACBAZ010000007.1"/>
</dbReference>
<comment type="caution">
    <text evidence="7">The sequence shown here is derived from an EMBL/GenBank/DDBJ whole genome shotgun (WGS) entry which is preliminary data.</text>
</comment>
<organism evidence="7 8">
    <name type="scientific">Oceaniferula marina</name>
    <dbReference type="NCBI Taxonomy" id="2748318"/>
    <lineage>
        <taxon>Bacteria</taxon>
        <taxon>Pseudomonadati</taxon>
        <taxon>Verrucomicrobiota</taxon>
        <taxon>Verrucomicrobiia</taxon>
        <taxon>Verrucomicrobiales</taxon>
        <taxon>Verrucomicrobiaceae</taxon>
        <taxon>Oceaniferula</taxon>
    </lineage>
</organism>
<dbReference type="Gene3D" id="1.10.1740.10">
    <property type="match status" value="1"/>
</dbReference>
<evidence type="ECO:0000259" key="6">
    <source>
        <dbReference type="Pfam" id="PF08281"/>
    </source>
</evidence>
<dbReference type="InterPro" id="IPR007627">
    <property type="entry name" value="RNA_pol_sigma70_r2"/>
</dbReference>
<dbReference type="SUPFAM" id="SSF88946">
    <property type="entry name" value="Sigma2 domain of RNA polymerase sigma factors"/>
    <property type="match status" value="1"/>
</dbReference>
<keyword evidence="8" id="KW-1185">Reference proteome</keyword>
<dbReference type="InterPro" id="IPR036388">
    <property type="entry name" value="WH-like_DNA-bd_sf"/>
</dbReference>
<evidence type="ECO:0000256" key="3">
    <source>
        <dbReference type="ARBA" id="ARBA00023082"/>
    </source>
</evidence>
<dbReference type="InterPro" id="IPR013249">
    <property type="entry name" value="RNA_pol_sigma70_r4_t2"/>
</dbReference>
<dbReference type="NCBIfam" id="TIGR02937">
    <property type="entry name" value="sigma70-ECF"/>
    <property type="match status" value="1"/>
</dbReference>
<dbReference type="GO" id="GO:0006352">
    <property type="term" value="P:DNA-templated transcription initiation"/>
    <property type="evidence" value="ECO:0007669"/>
    <property type="project" value="InterPro"/>
</dbReference>
<evidence type="ECO:0000313" key="7">
    <source>
        <dbReference type="EMBL" id="NWK56941.1"/>
    </source>
</evidence>
<dbReference type="EMBL" id="JACBAZ010000007">
    <property type="protein sequence ID" value="NWK56941.1"/>
    <property type="molecule type" value="Genomic_DNA"/>
</dbReference>
<evidence type="ECO:0000259" key="5">
    <source>
        <dbReference type="Pfam" id="PF04542"/>
    </source>
</evidence>
<dbReference type="PANTHER" id="PTHR43133:SF51">
    <property type="entry name" value="RNA POLYMERASE SIGMA FACTOR"/>
    <property type="match status" value="1"/>
</dbReference>
<evidence type="ECO:0000256" key="4">
    <source>
        <dbReference type="ARBA" id="ARBA00023163"/>
    </source>
</evidence>
<comment type="similarity">
    <text evidence="1">Belongs to the sigma-70 factor family. ECF subfamily.</text>
</comment>
<dbReference type="InterPro" id="IPR039425">
    <property type="entry name" value="RNA_pol_sigma-70-like"/>
</dbReference>
<dbReference type="Pfam" id="PF08281">
    <property type="entry name" value="Sigma70_r4_2"/>
    <property type="match status" value="1"/>
</dbReference>
<evidence type="ECO:0000313" key="8">
    <source>
        <dbReference type="Proteomes" id="UP000557872"/>
    </source>
</evidence>
<proteinExistence type="inferred from homology"/>
<evidence type="ECO:0000256" key="1">
    <source>
        <dbReference type="ARBA" id="ARBA00010641"/>
    </source>
</evidence>
<dbReference type="InterPro" id="IPR013325">
    <property type="entry name" value="RNA_pol_sigma_r2"/>
</dbReference>
<evidence type="ECO:0000256" key="2">
    <source>
        <dbReference type="ARBA" id="ARBA00023015"/>
    </source>
</evidence>
<accession>A0A851GM81</accession>
<protein>
    <submittedName>
        <fullName evidence="7">Sigma-70 family RNA polymerase sigma factor</fullName>
    </submittedName>
</protein>
<sequence>MSDTLQRSNEGEPQLAFTRLLIANERALYGFLLSLVHDRSAADDLLQELAGRLWRKFDEYDSSRPFIAWGIGFARLLAFEWRRKQQKLPIPMDDEILNSLADASAEHAEQYDERRSYLLKCMKGLTERQRQALHAHYFDEQPVKKIARLWQRTEMAVYKILKRAHKAMFDCMRESMANTLGKGGDS</sequence>
<keyword evidence="2" id="KW-0805">Transcription regulation</keyword>
<dbReference type="InterPro" id="IPR014331">
    <property type="entry name" value="RNA_pol_sigma70_ECF_RHOBA"/>
</dbReference>
<dbReference type="NCBIfam" id="TIGR02989">
    <property type="entry name" value="Sig-70_gvs1"/>
    <property type="match status" value="1"/>
</dbReference>
<feature type="domain" description="RNA polymerase sigma factor 70 region 4 type 2" evidence="6">
    <location>
        <begin position="117"/>
        <end position="168"/>
    </location>
</feature>
<dbReference type="Gene3D" id="1.10.10.10">
    <property type="entry name" value="Winged helix-like DNA-binding domain superfamily/Winged helix DNA-binding domain"/>
    <property type="match status" value="1"/>
</dbReference>
<dbReference type="PANTHER" id="PTHR43133">
    <property type="entry name" value="RNA POLYMERASE ECF-TYPE SIGMA FACTO"/>
    <property type="match status" value="1"/>
</dbReference>
<dbReference type="GO" id="GO:0003677">
    <property type="term" value="F:DNA binding"/>
    <property type="evidence" value="ECO:0007669"/>
    <property type="project" value="InterPro"/>
</dbReference>
<name>A0A851GM81_9BACT</name>
<keyword evidence="3" id="KW-0731">Sigma factor</keyword>
<dbReference type="SUPFAM" id="SSF88659">
    <property type="entry name" value="Sigma3 and sigma4 domains of RNA polymerase sigma factors"/>
    <property type="match status" value="1"/>
</dbReference>
<keyword evidence="4" id="KW-0804">Transcription</keyword>
<reference evidence="7 8" key="1">
    <citation type="submission" date="2020-07" db="EMBL/GenBank/DDBJ databases">
        <title>Roseicoccus Jingziensis gen. nov., sp. nov., isolated from coastal seawater.</title>
        <authorList>
            <person name="Feng X."/>
        </authorList>
    </citation>
    <scope>NUCLEOTIDE SEQUENCE [LARGE SCALE GENOMIC DNA]</scope>
    <source>
        <strain evidence="7 8">N1E253</strain>
    </source>
</reference>
<gene>
    <name evidence="7" type="ORF">HW115_15060</name>
</gene>
<dbReference type="AlphaFoldDB" id="A0A851GM81"/>
<dbReference type="Pfam" id="PF04542">
    <property type="entry name" value="Sigma70_r2"/>
    <property type="match status" value="1"/>
</dbReference>
<feature type="domain" description="RNA polymerase sigma-70 region 2" evidence="5">
    <location>
        <begin position="23"/>
        <end position="87"/>
    </location>
</feature>
<dbReference type="InterPro" id="IPR014284">
    <property type="entry name" value="RNA_pol_sigma-70_dom"/>
</dbReference>